<evidence type="ECO:0000256" key="12">
    <source>
        <dbReference type="RuleBase" id="RU003519"/>
    </source>
</evidence>
<evidence type="ECO:0000256" key="2">
    <source>
        <dbReference type="ARBA" id="ARBA00010260"/>
    </source>
</evidence>
<evidence type="ECO:0000256" key="5">
    <source>
        <dbReference type="ARBA" id="ARBA00022729"/>
    </source>
</evidence>
<evidence type="ECO:0000256" key="7">
    <source>
        <dbReference type="ARBA" id="ARBA00023136"/>
    </source>
</evidence>
<sequence>MSALSYALHSCLILAGEHLRICPQEYTCCTSEMEDKLSQQSKLEFENLMDKTSHFVRTTFVSRHKKFDEFFRELLENAERSLNDMFVRTYGMLYMQNSEVFQDLFIELKRYYTGGNVNLEEMLNDFWARLLERMFQLINPHYHFSEDYLECVSKYTDQLKPFGDVPRKLKVQVTRAFIAARTFVQGLTVGREVANRVSKVIKMISLSFLWLHWRLKFLCTVICGVQLSIYVNIIARREICWGVNNCRMFLFLWTMSKMIAVLPSFSLRWEWCVNLHLVLRKRPAC</sequence>
<dbReference type="Proteomes" id="UP000472273">
    <property type="component" value="Unplaced"/>
</dbReference>
<evidence type="ECO:0000256" key="10">
    <source>
        <dbReference type="ARBA" id="ARBA00023288"/>
    </source>
</evidence>
<reference evidence="13" key="2">
    <citation type="submission" date="2025-09" db="UniProtKB">
        <authorList>
            <consortium name="Ensembl"/>
        </authorList>
    </citation>
    <scope>IDENTIFICATION</scope>
</reference>
<dbReference type="GO" id="GO:0009986">
    <property type="term" value="C:cell surface"/>
    <property type="evidence" value="ECO:0007669"/>
    <property type="project" value="TreeGrafter"/>
</dbReference>
<dbReference type="GO" id="GO:0009966">
    <property type="term" value="P:regulation of signal transduction"/>
    <property type="evidence" value="ECO:0007669"/>
    <property type="project" value="InterPro"/>
</dbReference>
<protein>
    <recommendedName>
        <fullName evidence="15">Glypican 6</fullName>
    </recommendedName>
</protein>
<dbReference type="AlphaFoldDB" id="A0A670Y2W7"/>
<dbReference type="GeneTree" id="ENSGT01050000244897"/>
<dbReference type="GO" id="GO:0045202">
    <property type="term" value="C:synapse"/>
    <property type="evidence" value="ECO:0007669"/>
    <property type="project" value="TreeGrafter"/>
</dbReference>
<evidence type="ECO:0000256" key="3">
    <source>
        <dbReference type="ARBA" id="ARBA00022475"/>
    </source>
</evidence>
<evidence type="ECO:0000256" key="4">
    <source>
        <dbReference type="ARBA" id="ARBA00022622"/>
    </source>
</evidence>
<keyword evidence="5" id="KW-0732">Signal</keyword>
<organism evidence="13 14">
    <name type="scientific">Pseudonaja textilis</name>
    <name type="common">Eastern brown snake</name>
    <dbReference type="NCBI Taxonomy" id="8673"/>
    <lineage>
        <taxon>Eukaryota</taxon>
        <taxon>Metazoa</taxon>
        <taxon>Chordata</taxon>
        <taxon>Craniata</taxon>
        <taxon>Vertebrata</taxon>
        <taxon>Euteleostomi</taxon>
        <taxon>Lepidosauria</taxon>
        <taxon>Squamata</taxon>
        <taxon>Bifurcata</taxon>
        <taxon>Unidentata</taxon>
        <taxon>Episquamata</taxon>
        <taxon>Toxicofera</taxon>
        <taxon>Serpentes</taxon>
        <taxon>Colubroidea</taxon>
        <taxon>Elapidae</taxon>
        <taxon>Hydrophiinae</taxon>
        <taxon>Pseudonaja</taxon>
    </lineage>
</organism>
<dbReference type="InterPro" id="IPR001863">
    <property type="entry name" value="Glypican"/>
</dbReference>
<evidence type="ECO:0000256" key="11">
    <source>
        <dbReference type="RuleBase" id="RU003518"/>
    </source>
</evidence>
<dbReference type="PANTHER" id="PTHR10822:SF31">
    <property type="entry name" value="GLYPICAN-6"/>
    <property type="match status" value="1"/>
</dbReference>
<reference evidence="13" key="1">
    <citation type="submission" date="2025-08" db="UniProtKB">
        <authorList>
            <consortium name="Ensembl"/>
        </authorList>
    </citation>
    <scope>IDENTIFICATION</scope>
</reference>
<dbReference type="GO" id="GO:0005886">
    <property type="term" value="C:plasma membrane"/>
    <property type="evidence" value="ECO:0007669"/>
    <property type="project" value="UniProtKB-SubCell"/>
</dbReference>
<evidence type="ECO:0008006" key="15">
    <source>
        <dbReference type="Google" id="ProtNLM"/>
    </source>
</evidence>
<dbReference type="GO" id="GO:0098552">
    <property type="term" value="C:side of membrane"/>
    <property type="evidence" value="ECO:0007669"/>
    <property type="project" value="UniProtKB-KW"/>
</dbReference>
<evidence type="ECO:0000256" key="1">
    <source>
        <dbReference type="ARBA" id="ARBA00004609"/>
    </source>
</evidence>
<keyword evidence="9 12" id="KW-0357">Heparan sulfate</keyword>
<accession>A0A670Y2W7</accession>
<dbReference type="PANTHER" id="PTHR10822">
    <property type="entry name" value="GLYPICAN"/>
    <property type="match status" value="1"/>
</dbReference>
<evidence type="ECO:0000256" key="8">
    <source>
        <dbReference type="ARBA" id="ARBA00023180"/>
    </source>
</evidence>
<keyword evidence="3" id="KW-1003">Cell membrane</keyword>
<keyword evidence="10 12" id="KW-0449">Lipoprotein</keyword>
<comment type="similarity">
    <text evidence="2 11">Belongs to the glypican family.</text>
</comment>
<evidence type="ECO:0000313" key="14">
    <source>
        <dbReference type="Proteomes" id="UP000472273"/>
    </source>
</evidence>
<comment type="function">
    <text evidence="12">Cell surface proteoglycan.</text>
</comment>
<keyword evidence="7 12" id="KW-0472">Membrane</keyword>
<dbReference type="GO" id="GO:0016477">
    <property type="term" value="P:cell migration"/>
    <property type="evidence" value="ECO:0007669"/>
    <property type="project" value="TreeGrafter"/>
</dbReference>
<keyword evidence="14" id="KW-1185">Reference proteome</keyword>
<comment type="subcellular location">
    <subcellularLocation>
        <location evidence="1 12">Cell membrane</location>
        <topology evidence="1 12">Lipid-anchor</topology>
        <topology evidence="1 12">GPI-anchor</topology>
    </subcellularLocation>
</comment>
<keyword evidence="4 12" id="KW-0336">GPI-anchor</keyword>
<name>A0A670Y2W7_PSETE</name>
<dbReference type="GO" id="GO:0005576">
    <property type="term" value="C:extracellular region"/>
    <property type="evidence" value="ECO:0007669"/>
    <property type="project" value="TreeGrafter"/>
</dbReference>
<evidence type="ECO:0000256" key="6">
    <source>
        <dbReference type="ARBA" id="ARBA00022974"/>
    </source>
</evidence>
<dbReference type="Ensembl" id="ENSPTXT00000006359.1">
    <property type="protein sequence ID" value="ENSPTXP00000006151.1"/>
    <property type="gene ID" value="ENSPTXG00000004518.1"/>
</dbReference>
<keyword evidence="8" id="KW-0325">Glycoprotein</keyword>
<proteinExistence type="inferred from homology"/>
<dbReference type="GO" id="GO:1905475">
    <property type="term" value="P:regulation of protein localization to membrane"/>
    <property type="evidence" value="ECO:0007669"/>
    <property type="project" value="TreeGrafter"/>
</dbReference>
<evidence type="ECO:0000313" key="13">
    <source>
        <dbReference type="Ensembl" id="ENSPTXP00000006151.1"/>
    </source>
</evidence>
<dbReference type="Pfam" id="PF01153">
    <property type="entry name" value="Glypican"/>
    <property type="match status" value="1"/>
</dbReference>
<evidence type="ECO:0000256" key="9">
    <source>
        <dbReference type="ARBA" id="ARBA00023207"/>
    </source>
</evidence>
<keyword evidence="6 12" id="KW-0654">Proteoglycan</keyword>